<dbReference type="AlphaFoldDB" id="A0A9P4H746"/>
<reference evidence="1" key="1">
    <citation type="journal article" date="2020" name="Stud. Mycol.">
        <title>101 Dothideomycetes genomes: a test case for predicting lifestyles and emergence of pathogens.</title>
        <authorList>
            <person name="Haridas S."/>
            <person name="Albert R."/>
            <person name="Binder M."/>
            <person name="Bloem J."/>
            <person name="Labutti K."/>
            <person name="Salamov A."/>
            <person name="Andreopoulos B."/>
            <person name="Baker S."/>
            <person name="Barry K."/>
            <person name="Bills G."/>
            <person name="Bluhm B."/>
            <person name="Cannon C."/>
            <person name="Castanera R."/>
            <person name="Culley D."/>
            <person name="Daum C."/>
            <person name="Ezra D."/>
            <person name="Gonzalez J."/>
            <person name="Henrissat B."/>
            <person name="Kuo A."/>
            <person name="Liang C."/>
            <person name="Lipzen A."/>
            <person name="Lutzoni F."/>
            <person name="Magnuson J."/>
            <person name="Mondo S."/>
            <person name="Nolan M."/>
            <person name="Ohm R."/>
            <person name="Pangilinan J."/>
            <person name="Park H.-J."/>
            <person name="Ramirez L."/>
            <person name="Alfaro M."/>
            <person name="Sun H."/>
            <person name="Tritt A."/>
            <person name="Yoshinaga Y."/>
            <person name="Zwiers L.-H."/>
            <person name="Turgeon B."/>
            <person name="Goodwin S."/>
            <person name="Spatafora J."/>
            <person name="Crous P."/>
            <person name="Grigoriev I."/>
        </authorList>
    </citation>
    <scope>NUCLEOTIDE SEQUENCE</scope>
    <source>
        <strain evidence="1">CBS 110217</strain>
    </source>
</reference>
<name>A0A9P4H746_9PLEO</name>
<protein>
    <submittedName>
        <fullName evidence="1">Uncharacterized protein</fullName>
    </submittedName>
</protein>
<sequence>MHVDPDAIADCVLETFDGLPEKRKPRPRCDGLREWVPLSGIVLSKGNRSNCIWQVNEELIAYDLA</sequence>
<dbReference type="OrthoDB" id="10268011at2759"/>
<dbReference type="InterPro" id="IPR042935">
    <property type="entry name" value="Tad1"/>
</dbReference>
<gene>
    <name evidence="1" type="ORF">EK21DRAFT_68003</name>
</gene>
<proteinExistence type="predicted"/>
<evidence type="ECO:0000313" key="2">
    <source>
        <dbReference type="Proteomes" id="UP000799777"/>
    </source>
</evidence>
<keyword evidence="2" id="KW-1185">Reference proteome</keyword>
<comment type="caution">
    <text evidence="1">The sequence shown here is derived from an EMBL/GenBank/DDBJ whole genome shotgun (WGS) entry which is preliminary data.</text>
</comment>
<dbReference type="PANTHER" id="PTHR47803:SF1">
    <property type="entry name" value="TRNA-SPECIFIC ADENOSINE DEAMINASE 1"/>
    <property type="match status" value="1"/>
</dbReference>
<organism evidence="1 2">
    <name type="scientific">Setomelanomma holmii</name>
    <dbReference type="NCBI Taxonomy" id="210430"/>
    <lineage>
        <taxon>Eukaryota</taxon>
        <taxon>Fungi</taxon>
        <taxon>Dikarya</taxon>
        <taxon>Ascomycota</taxon>
        <taxon>Pezizomycotina</taxon>
        <taxon>Dothideomycetes</taxon>
        <taxon>Pleosporomycetidae</taxon>
        <taxon>Pleosporales</taxon>
        <taxon>Pleosporineae</taxon>
        <taxon>Phaeosphaeriaceae</taxon>
        <taxon>Setomelanomma</taxon>
    </lineage>
</organism>
<dbReference type="GO" id="GO:0043829">
    <property type="term" value="F:tRNA-specific adenosine-37 deaminase activity"/>
    <property type="evidence" value="ECO:0007669"/>
    <property type="project" value="TreeGrafter"/>
</dbReference>
<dbReference type="GO" id="GO:0002100">
    <property type="term" value="P:tRNA wobble adenosine to inosine editing"/>
    <property type="evidence" value="ECO:0007669"/>
    <property type="project" value="InterPro"/>
</dbReference>
<evidence type="ECO:0000313" key="1">
    <source>
        <dbReference type="EMBL" id="KAF2029348.1"/>
    </source>
</evidence>
<accession>A0A9P4H746</accession>
<dbReference type="Proteomes" id="UP000799777">
    <property type="component" value="Unassembled WGS sequence"/>
</dbReference>
<dbReference type="EMBL" id="ML978202">
    <property type="protein sequence ID" value="KAF2029348.1"/>
    <property type="molecule type" value="Genomic_DNA"/>
</dbReference>
<dbReference type="PANTHER" id="PTHR47803">
    <property type="entry name" value="TRNA-SPECIFIC ADENOSINE DEAMINASE 1"/>
    <property type="match status" value="1"/>
</dbReference>